<comment type="caution">
    <text evidence="2">The sequence shown here is derived from an EMBL/GenBank/DDBJ whole genome shotgun (WGS) entry which is preliminary data.</text>
</comment>
<gene>
    <name evidence="2" type="ORF">HMPREF9449_00314</name>
</gene>
<dbReference type="EMBL" id="ADMC01000002">
    <property type="protein sequence ID" value="EHP50987.1"/>
    <property type="molecule type" value="Genomic_DNA"/>
</dbReference>
<dbReference type="InterPro" id="IPR032265">
    <property type="entry name" value="DUF4831"/>
</dbReference>
<dbReference type="AlphaFoldDB" id="H1DDH8"/>
<evidence type="ECO:0000313" key="2">
    <source>
        <dbReference type="EMBL" id="EHP50987.1"/>
    </source>
</evidence>
<keyword evidence="1" id="KW-0812">Transmembrane</keyword>
<evidence type="ECO:0000256" key="1">
    <source>
        <dbReference type="SAM" id="Phobius"/>
    </source>
</evidence>
<reference evidence="2 3" key="1">
    <citation type="submission" date="2012-01" db="EMBL/GenBank/DDBJ databases">
        <title>The Genome Sequence of Odoribacter laneus YIT 12061.</title>
        <authorList>
            <consortium name="The Broad Institute Genome Sequencing Platform"/>
            <person name="Earl A."/>
            <person name="Ward D."/>
            <person name="Feldgarden M."/>
            <person name="Gevers D."/>
            <person name="Morotomi M."/>
            <person name="Young S.K."/>
            <person name="Zeng Q."/>
            <person name="Gargeya S."/>
            <person name="Fitzgerald M."/>
            <person name="Haas B."/>
            <person name="Abouelleil A."/>
            <person name="Alvarado L."/>
            <person name="Arachchi H.M."/>
            <person name="Berlin A."/>
            <person name="Chapman S.B."/>
            <person name="Gearin G."/>
            <person name="Goldberg J."/>
            <person name="Griggs A."/>
            <person name="Gujja S."/>
            <person name="Hansen M."/>
            <person name="Heiman D."/>
            <person name="Howarth C."/>
            <person name="Larimer J."/>
            <person name="Lui A."/>
            <person name="MacDonald P.J.P."/>
            <person name="McCowen C."/>
            <person name="Montmayeur A."/>
            <person name="Murphy C."/>
            <person name="Neiman D."/>
            <person name="Pearson M."/>
            <person name="Priest M."/>
            <person name="Roberts A."/>
            <person name="Saif S."/>
            <person name="Shea T."/>
            <person name="Sisk P."/>
            <person name="Stolte C."/>
            <person name="Sykes S."/>
            <person name="Wortman J."/>
            <person name="Nusbaum C."/>
            <person name="Birren B."/>
        </authorList>
    </citation>
    <scope>NUCLEOTIDE SEQUENCE [LARGE SCALE GENOMIC DNA]</scope>
    <source>
        <strain evidence="2 3">YIT 12061</strain>
    </source>
</reference>
<keyword evidence="3" id="KW-1185">Reference proteome</keyword>
<dbReference type="Pfam" id="PF16115">
    <property type="entry name" value="DUF4831"/>
    <property type="match status" value="2"/>
</dbReference>
<dbReference type="eggNOG" id="ENOG502ZAG0">
    <property type="taxonomic scope" value="Bacteria"/>
</dbReference>
<accession>H1DDH8</accession>
<dbReference type="STRING" id="742817.HMPREF9449_00314"/>
<evidence type="ECO:0008006" key="4">
    <source>
        <dbReference type="Google" id="ProtNLM"/>
    </source>
</evidence>
<proteinExistence type="predicted"/>
<evidence type="ECO:0000313" key="3">
    <source>
        <dbReference type="Proteomes" id="UP000004892"/>
    </source>
</evidence>
<name>H1DDH8_9BACT</name>
<protein>
    <recommendedName>
        <fullName evidence="4">DUF4831 domain-containing protein</fullName>
    </recommendedName>
</protein>
<sequence>MGIQNNKRMKRIILIFIMGIGIYSSLFAQKKKEISTPVTVDYCLPKVSYLLTVQMEYTKFIPGPFQQYAEKELGVRPEITAPREEWSILSINILPRYMPDEEASYSLSASGDYNPVLLSLSPEGFLAGVAAGPIPMKVTDSEVVYKAFSRDMQEEVDITALNTYNPLKEVLDTNYTYQEIDGVMKKIWDPIIRYTSKADADIMNEAVKEIFRIRSERTRLIAAENEIPDGKSLEVILKEFDRMEKDYLTLFMGKSTRQLVERTFLVSPEKEGVPVLAFRFSESEGITAKKNVSAIAYSLVAENLFIPYKKAAETVQNASPVAVIHYRVPAIGDIKLVRANEELQRFRSVIPQLGVIKTFPIDVVGNEGFMLEFYPEYGSLKSVSKR</sequence>
<dbReference type="Proteomes" id="UP000004892">
    <property type="component" value="Unassembled WGS sequence"/>
</dbReference>
<feature type="transmembrane region" description="Helical" evidence="1">
    <location>
        <begin position="12"/>
        <end position="28"/>
    </location>
</feature>
<organism evidence="2 3">
    <name type="scientific">Odoribacter laneus YIT 12061</name>
    <dbReference type="NCBI Taxonomy" id="742817"/>
    <lineage>
        <taxon>Bacteria</taxon>
        <taxon>Pseudomonadati</taxon>
        <taxon>Bacteroidota</taxon>
        <taxon>Bacteroidia</taxon>
        <taxon>Bacteroidales</taxon>
        <taxon>Odoribacteraceae</taxon>
        <taxon>Odoribacter</taxon>
    </lineage>
</organism>
<dbReference type="PATRIC" id="fig|742817.3.peg.333"/>
<keyword evidence="1" id="KW-0472">Membrane</keyword>
<dbReference type="HOGENOM" id="CLU_739325_0_0_10"/>
<keyword evidence="1" id="KW-1133">Transmembrane helix</keyword>